<keyword evidence="2" id="KW-0732">Signal</keyword>
<feature type="chain" id="PRO_5041664829" evidence="2">
    <location>
        <begin position="21"/>
        <end position="155"/>
    </location>
</feature>
<feature type="transmembrane region" description="Helical" evidence="1">
    <location>
        <begin position="110"/>
        <end position="130"/>
    </location>
</feature>
<reference evidence="4 5" key="2">
    <citation type="submission" date="2024-07" db="EMBL/GenBank/DDBJ databases">
        <authorList>
            <person name="Akdeniz Z."/>
        </authorList>
    </citation>
    <scope>NUCLEOTIDE SEQUENCE [LARGE SCALE GENOMIC DNA]</scope>
</reference>
<evidence type="ECO:0000313" key="3">
    <source>
        <dbReference type="EMBL" id="CAI9932192.1"/>
    </source>
</evidence>
<keyword evidence="1" id="KW-1133">Transmembrane helix</keyword>
<evidence type="ECO:0000256" key="1">
    <source>
        <dbReference type="SAM" id="Phobius"/>
    </source>
</evidence>
<sequence length="155" mass="17765">MSALILAAIIIIQELYEWHSQTPIRKVVCTLSGMETLGVAYWNGVRINNSKDDNPLHIQYLRLLFVLVQINRITLLLRQNINFVHYKSHQILIFIAQGAISNHKILQNSLVCLTALFILVTMRAIIVASWCQQIQLRNILCIKSEVGKDEVLQMN</sequence>
<accession>A0AA86P9Z2</accession>
<evidence type="ECO:0000313" key="4">
    <source>
        <dbReference type="EMBL" id="CAL6091143.1"/>
    </source>
</evidence>
<dbReference type="AlphaFoldDB" id="A0AA86P9Z2"/>
<reference evidence="3" key="1">
    <citation type="submission" date="2023-06" db="EMBL/GenBank/DDBJ databases">
        <authorList>
            <person name="Kurt Z."/>
        </authorList>
    </citation>
    <scope>NUCLEOTIDE SEQUENCE</scope>
</reference>
<gene>
    <name evidence="3" type="ORF">HINF_LOCUS19837</name>
    <name evidence="4" type="ORF">HINF_LOCUS65646</name>
</gene>
<organism evidence="3">
    <name type="scientific">Hexamita inflata</name>
    <dbReference type="NCBI Taxonomy" id="28002"/>
    <lineage>
        <taxon>Eukaryota</taxon>
        <taxon>Metamonada</taxon>
        <taxon>Diplomonadida</taxon>
        <taxon>Hexamitidae</taxon>
        <taxon>Hexamitinae</taxon>
        <taxon>Hexamita</taxon>
    </lineage>
</organism>
<name>A0AA86P9Z2_9EUKA</name>
<dbReference type="EMBL" id="CAXDID020000433">
    <property type="protein sequence ID" value="CAL6091143.1"/>
    <property type="molecule type" value="Genomic_DNA"/>
</dbReference>
<dbReference type="Proteomes" id="UP001642409">
    <property type="component" value="Unassembled WGS sequence"/>
</dbReference>
<comment type="caution">
    <text evidence="3">The sequence shown here is derived from an EMBL/GenBank/DDBJ whole genome shotgun (WGS) entry which is preliminary data.</text>
</comment>
<proteinExistence type="predicted"/>
<dbReference type="EMBL" id="CATOUU010000510">
    <property type="protein sequence ID" value="CAI9932192.1"/>
    <property type="molecule type" value="Genomic_DNA"/>
</dbReference>
<evidence type="ECO:0000256" key="2">
    <source>
        <dbReference type="SAM" id="SignalP"/>
    </source>
</evidence>
<keyword evidence="1" id="KW-0812">Transmembrane</keyword>
<keyword evidence="5" id="KW-1185">Reference proteome</keyword>
<evidence type="ECO:0000313" key="5">
    <source>
        <dbReference type="Proteomes" id="UP001642409"/>
    </source>
</evidence>
<feature type="signal peptide" evidence="2">
    <location>
        <begin position="1"/>
        <end position="20"/>
    </location>
</feature>
<keyword evidence="1" id="KW-0472">Membrane</keyword>
<protein>
    <submittedName>
        <fullName evidence="4">Hypothetical_protein</fullName>
    </submittedName>
</protein>